<evidence type="ECO:0000313" key="2">
    <source>
        <dbReference type="EMBL" id="OEY68489.1"/>
    </source>
</evidence>
<dbReference type="OrthoDB" id="5816184at2"/>
<keyword evidence="3" id="KW-1185">Reference proteome</keyword>
<reference evidence="3" key="1">
    <citation type="submission" date="2016-09" db="EMBL/GenBank/DDBJ databases">
        <authorList>
            <person name="Wan X."/>
            <person name="Hou S."/>
        </authorList>
    </citation>
    <scope>NUCLEOTIDE SEQUENCE [LARGE SCALE GENOMIC DNA]</scope>
    <source>
        <strain evidence="3">KH87</strain>
    </source>
</reference>
<dbReference type="RefSeq" id="WP_070048056.1">
    <property type="nucleotide sequence ID" value="NZ_CBCSDO010000001.1"/>
</dbReference>
<comment type="caution">
    <text evidence="2">The sequence shown here is derived from an EMBL/GenBank/DDBJ whole genome shotgun (WGS) entry which is preliminary data.</text>
</comment>
<dbReference type="Proteomes" id="UP000242258">
    <property type="component" value="Unassembled WGS sequence"/>
</dbReference>
<accession>A0A1E7Q2X5</accession>
<keyword evidence="1" id="KW-0812">Transmembrane</keyword>
<keyword evidence="1" id="KW-0472">Membrane</keyword>
<feature type="transmembrane region" description="Helical" evidence="1">
    <location>
        <begin position="75"/>
        <end position="94"/>
    </location>
</feature>
<gene>
    <name evidence="2" type="ORF">BI198_02080</name>
</gene>
<dbReference type="EMBL" id="MKEK01000001">
    <property type="protein sequence ID" value="OEY68489.1"/>
    <property type="molecule type" value="Genomic_DNA"/>
</dbReference>
<keyword evidence="1" id="KW-1133">Transmembrane helix</keyword>
<sequence>MIICIACSWGHALLALKISDSPVLPRSKEVSDYLLQVDDDAREQYITNCFIHTVKELSGAIEDKSKNLEHSYNELVLSAWFFLFFNIILAIMEFSK</sequence>
<protein>
    <submittedName>
        <fullName evidence="2">Uncharacterized protein</fullName>
    </submittedName>
</protein>
<proteinExistence type="predicted"/>
<evidence type="ECO:0000313" key="3">
    <source>
        <dbReference type="Proteomes" id="UP000242258"/>
    </source>
</evidence>
<dbReference type="AlphaFoldDB" id="A0A1E7Q2X5"/>
<evidence type="ECO:0000256" key="1">
    <source>
        <dbReference type="SAM" id="Phobius"/>
    </source>
</evidence>
<organism evidence="2 3">
    <name type="scientific">Rheinheimera salexigens</name>
    <dbReference type="NCBI Taxonomy" id="1628148"/>
    <lineage>
        <taxon>Bacteria</taxon>
        <taxon>Pseudomonadati</taxon>
        <taxon>Pseudomonadota</taxon>
        <taxon>Gammaproteobacteria</taxon>
        <taxon>Chromatiales</taxon>
        <taxon>Chromatiaceae</taxon>
        <taxon>Rheinheimera</taxon>
    </lineage>
</organism>
<name>A0A1E7Q2X5_9GAMM</name>